<proteinExistence type="predicted"/>
<dbReference type="EMBL" id="JAIQCJ010000270">
    <property type="protein sequence ID" value="KAJ8797026.1"/>
    <property type="molecule type" value="Genomic_DNA"/>
</dbReference>
<dbReference type="Proteomes" id="UP001159641">
    <property type="component" value="Unassembled WGS sequence"/>
</dbReference>
<gene>
    <name evidence="1" type="ORF">J1605_001836</name>
</gene>
<comment type="caution">
    <text evidence="1">The sequence shown here is derived from an EMBL/GenBank/DDBJ whole genome shotgun (WGS) entry which is preliminary data.</text>
</comment>
<sequence>MIKKINRNKEN</sequence>
<reference evidence="1 2" key="1">
    <citation type="submission" date="2022-11" db="EMBL/GenBank/DDBJ databases">
        <title>Whole genome sequence of Eschrichtius robustus ER-17-0199.</title>
        <authorList>
            <person name="Bruniche-Olsen A."/>
            <person name="Black A.N."/>
            <person name="Fields C.J."/>
            <person name="Walden K."/>
            <person name="Dewoody J.A."/>
        </authorList>
    </citation>
    <scope>NUCLEOTIDE SEQUENCE [LARGE SCALE GENOMIC DNA]</scope>
    <source>
        <strain evidence="1">ER-17-0199</strain>
        <tissue evidence="1">Blubber</tissue>
    </source>
</reference>
<accession>A0AB34HZD0</accession>
<organism evidence="1 2">
    <name type="scientific">Eschrichtius robustus</name>
    <name type="common">California gray whale</name>
    <name type="synonym">Eschrichtius gibbosus</name>
    <dbReference type="NCBI Taxonomy" id="9764"/>
    <lineage>
        <taxon>Eukaryota</taxon>
        <taxon>Metazoa</taxon>
        <taxon>Chordata</taxon>
        <taxon>Craniata</taxon>
        <taxon>Vertebrata</taxon>
        <taxon>Euteleostomi</taxon>
        <taxon>Mammalia</taxon>
        <taxon>Eutheria</taxon>
        <taxon>Laurasiatheria</taxon>
        <taxon>Artiodactyla</taxon>
        <taxon>Whippomorpha</taxon>
        <taxon>Cetacea</taxon>
        <taxon>Mysticeti</taxon>
        <taxon>Eschrichtiidae</taxon>
        <taxon>Eschrichtius</taxon>
    </lineage>
</organism>
<protein>
    <submittedName>
        <fullName evidence="1">Uncharacterized protein</fullName>
    </submittedName>
</protein>
<name>A0AB34HZD0_ESCRO</name>
<evidence type="ECO:0000313" key="2">
    <source>
        <dbReference type="Proteomes" id="UP001159641"/>
    </source>
</evidence>
<evidence type="ECO:0000313" key="1">
    <source>
        <dbReference type="EMBL" id="KAJ8797026.1"/>
    </source>
</evidence>
<keyword evidence="2" id="KW-1185">Reference proteome</keyword>